<dbReference type="RefSeq" id="XP_056074740.1">
    <property type="nucleotide sequence ID" value="XM_056211267.1"/>
</dbReference>
<evidence type="ECO:0000313" key="3">
    <source>
        <dbReference type="Proteomes" id="UP001140513"/>
    </source>
</evidence>
<dbReference type="AlphaFoldDB" id="A0A9W8XSK1"/>
<organism evidence="2 3">
    <name type="scientific">Didymosphaeria variabile</name>
    <dbReference type="NCBI Taxonomy" id="1932322"/>
    <lineage>
        <taxon>Eukaryota</taxon>
        <taxon>Fungi</taxon>
        <taxon>Dikarya</taxon>
        <taxon>Ascomycota</taxon>
        <taxon>Pezizomycotina</taxon>
        <taxon>Dothideomycetes</taxon>
        <taxon>Pleosporomycetidae</taxon>
        <taxon>Pleosporales</taxon>
        <taxon>Massarineae</taxon>
        <taxon>Didymosphaeriaceae</taxon>
        <taxon>Didymosphaeria</taxon>
    </lineage>
</organism>
<feature type="compositionally biased region" description="Acidic residues" evidence="1">
    <location>
        <begin position="177"/>
        <end position="205"/>
    </location>
</feature>
<proteinExistence type="predicted"/>
<feature type="compositionally biased region" description="Basic and acidic residues" evidence="1">
    <location>
        <begin position="146"/>
        <end position="160"/>
    </location>
</feature>
<evidence type="ECO:0000256" key="1">
    <source>
        <dbReference type="SAM" id="MobiDB-lite"/>
    </source>
</evidence>
<protein>
    <submittedName>
        <fullName evidence="2">Uncharacterized protein</fullName>
    </submittedName>
</protein>
<sequence>MDTKVTTDAAAFDRAKCTSAWEKADYQTIKEGGYREVFIKGHCLSIYEPGDFNKAKNLLDGYQRIDAETAGECMPVSDYGFYRVNGCSRRRQKSIRSYHNDGDNNDFVSDHEDDRRVLGGRASNSASRASGQRYVAYEESFVSGNGDERDSFEVSDDGSHSPDCGSTDAIDHYSESGADDNNDEIGGDDLVDNETIDDYDDDDYD</sequence>
<dbReference type="OrthoDB" id="4232400at2759"/>
<dbReference type="EMBL" id="JAPEUX010000002">
    <property type="protein sequence ID" value="KAJ4357881.1"/>
    <property type="molecule type" value="Genomic_DNA"/>
</dbReference>
<dbReference type="GeneID" id="80905988"/>
<name>A0A9W8XSK1_9PLEO</name>
<comment type="caution">
    <text evidence="2">The sequence shown here is derived from an EMBL/GenBank/DDBJ whole genome shotgun (WGS) entry which is preliminary data.</text>
</comment>
<accession>A0A9W8XSK1</accession>
<feature type="region of interest" description="Disordered" evidence="1">
    <location>
        <begin position="145"/>
        <end position="205"/>
    </location>
</feature>
<evidence type="ECO:0000313" key="2">
    <source>
        <dbReference type="EMBL" id="KAJ4357881.1"/>
    </source>
</evidence>
<reference evidence="2" key="1">
    <citation type="submission" date="2022-10" db="EMBL/GenBank/DDBJ databases">
        <title>Tapping the CABI collections for fungal endophytes: first genome assemblies for Collariella, Neodidymelliopsis, Ascochyta clinopodiicola, Didymella pomorum, Didymosphaeria variabile, Neocosmospora piperis and Neocucurbitaria cava.</title>
        <authorList>
            <person name="Hill R."/>
        </authorList>
    </citation>
    <scope>NUCLEOTIDE SEQUENCE</scope>
    <source>
        <strain evidence="2">IMI 356815</strain>
    </source>
</reference>
<dbReference type="Proteomes" id="UP001140513">
    <property type="component" value="Unassembled WGS sequence"/>
</dbReference>
<keyword evidence="3" id="KW-1185">Reference proteome</keyword>
<gene>
    <name evidence="2" type="ORF">N0V89_002458</name>
</gene>